<sequence>MNEDSVVVNGNLFGVFDGATSLDKTTFDDGVTGGYLASTIAGEEFRTNDAPLIDLALRANTAILEEMMSKGVDVAKKENLWSTSAAVGRVENGRFDWVQSGDSLILVIYEDGSHALLVQDYDHDQETLKMWKETASDRSGTILEELSAQIRKVRAGMNITYGVMNGEEQALDFLRHGSVDLDGVQHILMFTDGLFIPRENPETNSDFDQLVSLFLDGGLEAVRDYVRSLEKTDPGCRRYPRFKTHDDIAAISLSFPASRLAA</sequence>
<dbReference type="EMBL" id="AP024488">
    <property type="protein sequence ID" value="BCS98946.1"/>
    <property type="molecule type" value="Genomic_DNA"/>
</dbReference>
<reference evidence="2 3" key="1">
    <citation type="submission" date="2021-02" db="EMBL/GenBank/DDBJ databases">
        <title>Complete genome of Desulfoluna sp. strain ASN36.</title>
        <authorList>
            <person name="Takahashi A."/>
            <person name="Kojima H."/>
            <person name="Fukui M."/>
        </authorList>
    </citation>
    <scope>NUCLEOTIDE SEQUENCE [LARGE SCALE GENOMIC DNA]</scope>
    <source>
        <strain evidence="2 3">ASN36</strain>
    </source>
</reference>
<gene>
    <name evidence="2" type="ORF">DSLASN_45780</name>
</gene>
<organism evidence="2 3">
    <name type="scientific">Desulfoluna limicola</name>
    <dbReference type="NCBI Taxonomy" id="2810562"/>
    <lineage>
        <taxon>Bacteria</taxon>
        <taxon>Pseudomonadati</taxon>
        <taxon>Thermodesulfobacteriota</taxon>
        <taxon>Desulfobacteria</taxon>
        <taxon>Desulfobacterales</taxon>
        <taxon>Desulfolunaceae</taxon>
        <taxon>Desulfoluna</taxon>
    </lineage>
</organism>
<evidence type="ECO:0000259" key="1">
    <source>
        <dbReference type="Pfam" id="PF13672"/>
    </source>
</evidence>
<dbReference type="RefSeq" id="WP_236890302.1">
    <property type="nucleotide sequence ID" value="NZ_AP024488.1"/>
</dbReference>
<proteinExistence type="predicted"/>
<feature type="domain" description="PPM-type phosphatase" evidence="1">
    <location>
        <begin position="9"/>
        <end position="209"/>
    </location>
</feature>
<dbReference type="InterPro" id="IPR036457">
    <property type="entry name" value="PPM-type-like_dom_sf"/>
</dbReference>
<dbReference type="Pfam" id="PF13672">
    <property type="entry name" value="PP2C_2"/>
    <property type="match status" value="1"/>
</dbReference>
<name>A0ABN6FB14_9BACT</name>
<dbReference type="InterPro" id="IPR001932">
    <property type="entry name" value="PPM-type_phosphatase-like_dom"/>
</dbReference>
<accession>A0ABN6FB14</accession>
<evidence type="ECO:0000313" key="2">
    <source>
        <dbReference type="EMBL" id="BCS98946.1"/>
    </source>
</evidence>
<protein>
    <recommendedName>
        <fullName evidence="1">PPM-type phosphatase domain-containing protein</fullName>
    </recommendedName>
</protein>
<evidence type="ECO:0000313" key="3">
    <source>
        <dbReference type="Proteomes" id="UP001320148"/>
    </source>
</evidence>
<dbReference type="SUPFAM" id="SSF81606">
    <property type="entry name" value="PP2C-like"/>
    <property type="match status" value="1"/>
</dbReference>
<dbReference type="Gene3D" id="3.60.40.10">
    <property type="entry name" value="PPM-type phosphatase domain"/>
    <property type="match status" value="1"/>
</dbReference>
<dbReference type="Proteomes" id="UP001320148">
    <property type="component" value="Chromosome"/>
</dbReference>
<keyword evidence="3" id="KW-1185">Reference proteome</keyword>